<dbReference type="EMBL" id="CP030104">
    <property type="protein sequence ID" value="AWX45306.1"/>
    <property type="molecule type" value="Genomic_DNA"/>
</dbReference>
<proteinExistence type="predicted"/>
<dbReference type="Gene3D" id="1.20.1260.10">
    <property type="match status" value="1"/>
</dbReference>
<sequence length="161" mass="18298">MKTLRDLLEHQIKDLYSAEDQLLKALPKMRDAANDSKLKDAFESHLIETNQQRDRIVEVCDKLGISPTGEECKAMKGLINEAEHFLKEDASEDVRDAGLIAEAQRIEHYEISGYGTAVRFAKELELDQVAEILSTTLDEEYEADEKLTDMAEDRLNRKAIS</sequence>
<dbReference type="KEGG" id="spon:HME9304_02319"/>
<dbReference type="OrthoDB" id="9795056at2"/>
<dbReference type="SUPFAM" id="SSF47240">
    <property type="entry name" value="Ferritin-like"/>
    <property type="match status" value="1"/>
</dbReference>
<gene>
    <name evidence="1" type="ORF">HME9304_02319</name>
</gene>
<keyword evidence="2" id="KW-1185">Reference proteome</keyword>
<dbReference type="InterPro" id="IPR047114">
    <property type="entry name" value="YciF"/>
</dbReference>
<dbReference type="AlphaFoldDB" id="A0A2Z4LU04"/>
<dbReference type="Pfam" id="PF05974">
    <property type="entry name" value="DUF892"/>
    <property type="match status" value="1"/>
</dbReference>
<organism evidence="1 2">
    <name type="scientific">Flagellimonas maritima</name>
    <dbReference type="NCBI Taxonomy" id="1383885"/>
    <lineage>
        <taxon>Bacteria</taxon>
        <taxon>Pseudomonadati</taxon>
        <taxon>Bacteroidota</taxon>
        <taxon>Flavobacteriia</taxon>
        <taxon>Flavobacteriales</taxon>
        <taxon>Flavobacteriaceae</taxon>
        <taxon>Flagellimonas</taxon>
    </lineage>
</organism>
<evidence type="ECO:0000313" key="2">
    <source>
        <dbReference type="Proteomes" id="UP000248536"/>
    </source>
</evidence>
<dbReference type="InterPro" id="IPR009078">
    <property type="entry name" value="Ferritin-like_SF"/>
</dbReference>
<dbReference type="PANTHER" id="PTHR30565">
    <property type="entry name" value="PROTEIN YCIF"/>
    <property type="match status" value="1"/>
</dbReference>
<dbReference type="CDD" id="cd07909">
    <property type="entry name" value="YciF"/>
    <property type="match status" value="1"/>
</dbReference>
<protein>
    <submittedName>
        <fullName evidence="1">Protein YciF</fullName>
    </submittedName>
</protein>
<dbReference type="InterPro" id="IPR010287">
    <property type="entry name" value="DUF892_YciF-like"/>
</dbReference>
<dbReference type="InterPro" id="IPR012347">
    <property type="entry name" value="Ferritin-like"/>
</dbReference>
<dbReference type="Proteomes" id="UP000248536">
    <property type="component" value="Chromosome"/>
</dbReference>
<reference evidence="1 2" key="1">
    <citation type="submission" date="2018-06" db="EMBL/GenBank/DDBJ databases">
        <title>Spongiibacterium sp. HME9304 Genome sequencing and assembly.</title>
        <authorList>
            <person name="Kang H."/>
            <person name="Kim H."/>
            <person name="Joh K."/>
        </authorList>
    </citation>
    <scope>NUCLEOTIDE SEQUENCE [LARGE SCALE GENOMIC DNA]</scope>
    <source>
        <strain evidence="1 2">HME9304</strain>
    </source>
</reference>
<accession>A0A2Z4LU04</accession>
<dbReference type="RefSeq" id="WP_112378710.1">
    <property type="nucleotide sequence ID" value="NZ_CP030104.1"/>
</dbReference>
<dbReference type="PANTHER" id="PTHR30565:SF9">
    <property type="entry name" value="PROTEIN YCIF"/>
    <property type="match status" value="1"/>
</dbReference>
<name>A0A2Z4LU04_9FLAO</name>
<evidence type="ECO:0000313" key="1">
    <source>
        <dbReference type="EMBL" id="AWX45306.1"/>
    </source>
</evidence>